<dbReference type="RefSeq" id="WP_179757610.1">
    <property type="nucleotide sequence ID" value="NZ_JACCBU010000001.1"/>
</dbReference>
<organism evidence="6 7">
    <name type="scientific">Microlunatus parietis</name>
    <dbReference type="NCBI Taxonomy" id="682979"/>
    <lineage>
        <taxon>Bacteria</taxon>
        <taxon>Bacillati</taxon>
        <taxon>Actinomycetota</taxon>
        <taxon>Actinomycetes</taxon>
        <taxon>Propionibacteriales</taxon>
        <taxon>Propionibacteriaceae</taxon>
        <taxon>Microlunatus</taxon>
    </lineage>
</organism>
<dbReference type="Gene3D" id="3.20.20.70">
    <property type="entry name" value="Aldolase class I"/>
    <property type="match status" value="1"/>
</dbReference>
<dbReference type="Pfam" id="PF16875">
    <property type="entry name" value="Glyco_hydro_36N"/>
    <property type="match status" value="1"/>
</dbReference>
<proteinExistence type="predicted"/>
<name>A0A7Y9IEB5_9ACTN</name>
<dbReference type="GO" id="GO:0004557">
    <property type="term" value="F:alpha-galactosidase activity"/>
    <property type="evidence" value="ECO:0007669"/>
    <property type="project" value="UniProtKB-EC"/>
</dbReference>
<comment type="catalytic activity">
    <reaction evidence="1">
        <text>Hydrolysis of terminal, non-reducing alpha-D-galactose residues in alpha-D-galactosides, including galactose oligosaccharides, galactomannans and galactolipids.</text>
        <dbReference type="EC" id="3.2.1.22"/>
    </reaction>
</comment>
<dbReference type="InterPro" id="IPR031704">
    <property type="entry name" value="Glyco_hydro_36_N"/>
</dbReference>
<evidence type="ECO:0000259" key="5">
    <source>
        <dbReference type="Pfam" id="PF16875"/>
    </source>
</evidence>
<dbReference type="Proteomes" id="UP000569914">
    <property type="component" value="Unassembled WGS sequence"/>
</dbReference>
<evidence type="ECO:0000313" key="7">
    <source>
        <dbReference type="Proteomes" id="UP000569914"/>
    </source>
</evidence>
<dbReference type="FunFam" id="3.20.20.70:FF:000118">
    <property type="entry name" value="Alpha-galactosidase"/>
    <property type="match status" value="1"/>
</dbReference>
<dbReference type="SUPFAM" id="SSF51445">
    <property type="entry name" value="(Trans)glycosidases"/>
    <property type="match status" value="1"/>
</dbReference>
<keyword evidence="3 6" id="KW-0378">Hydrolase</keyword>
<dbReference type="InterPro" id="IPR002252">
    <property type="entry name" value="Glyco_hydro_36"/>
</dbReference>
<feature type="domain" description="Glycosyl hydrolase family 36 N-terminal" evidence="5">
    <location>
        <begin position="51"/>
        <end position="245"/>
    </location>
</feature>
<dbReference type="InterPro" id="IPR038417">
    <property type="entry name" value="Alpga-gal_N_sf"/>
</dbReference>
<keyword evidence="7" id="KW-1185">Reference proteome</keyword>
<dbReference type="Pfam" id="PF02065">
    <property type="entry name" value="Melibiase"/>
    <property type="match status" value="1"/>
</dbReference>
<evidence type="ECO:0000256" key="4">
    <source>
        <dbReference type="ARBA" id="ARBA00023295"/>
    </source>
</evidence>
<dbReference type="EMBL" id="JACCBU010000001">
    <property type="protein sequence ID" value="NYE75036.1"/>
    <property type="molecule type" value="Genomic_DNA"/>
</dbReference>
<dbReference type="InterPro" id="IPR050985">
    <property type="entry name" value="Alpha-glycosidase_related"/>
</dbReference>
<protein>
    <recommendedName>
        <fullName evidence="2">alpha-galactosidase</fullName>
        <ecNumber evidence="2">3.2.1.22</ecNumber>
    </recommendedName>
</protein>
<reference evidence="6 7" key="1">
    <citation type="submission" date="2020-07" db="EMBL/GenBank/DDBJ databases">
        <title>Sequencing the genomes of 1000 actinobacteria strains.</title>
        <authorList>
            <person name="Klenk H.-P."/>
        </authorList>
    </citation>
    <scope>NUCLEOTIDE SEQUENCE [LARGE SCALE GENOMIC DNA]</scope>
    <source>
        <strain evidence="6 7">DSM 22083</strain>
    </source>
</reference>
<dbReference type="PANTHER" id="PTHR43053">
    <property type="entry name" value="GLYCOSIDASE FAMILY 31"/>
    <property type="match status" value="1"/>
</dbReference>
<dbReference type="AlphaFoldDB" id="A0A7Y9IEB5"/>
<accession>A0A7Y9IEB5</accession>
<dbReference type="InterPro" id="IPR013785">
    <property type="entry name" value="Aldolase_TIM"/>
</dbReference>
<dbReference type="PRINTS" id="PR00743">
    <property type="entry name" value="GLHYDRLASE36"/>
</dbReference>
<dbReference type="CDD" id="cd14791">
    <property type="entry name" value="GH36"/>
    <property type="match status" value="1"/>
</dbReference>
<dbReference type="GO" id="GO:0016052">
    <property type="term" value="P:carbohydrate catabolic process"/>
    <property type="evidence" value="ECO:0007669"/>
    <property type="project" value="InterPro"/>
</dbReference>
<evidence type="ECO:0000256" key="2">
    <source>
        <dbReference type="ARBA" id="ARBA00012755"/>
    </source>
</evidence>
<dbReference type="Gene3D" id="2.70.98.60">
    <property type="entry name" value="alpha-galactosidase from lactobacil brevis"/>
    <property type="match status" value="1"/>
</dbReference>
<sequence length="684" mass="74918">MSPAWELPTATGVYRVGLAPDDLGPVFLSWTDPGEAPEVELPLAGGWDLPADVLPLEYAVFGTRQRQASELIVDHGDGLVGARVIWDSDGELIKDGTGTTLRVRAVDSTGRLELELRITADTEHDVITKRAVITNVGRRRLILPRAFAPAWDLPVPEPPVIDFLAGDWAREFGTHRVTLPAGTFTIGSRQGVTSHSYAPVIAVGTPGGGPGYGVALAWSGSWRLAAEVVPGSGRVRIGAGVDDESCVITLDPGESYATPESLGVRAPEGVAGLPGRWHDHQRRVLSRDIGPAHRPIVYNSWYATEFDVRPEHQTALAEVAAEIGAEVFVVDDGWFAGRTSDRAGLGDWTPDPVKFPQGLAPLITSVTDLGMRFGLWVEPEAVNPDSELFRSHPDWVYRAGDRPLVTVRNQYLLDFGRPEVVAWCEETLRRLLADHRISYLKWDMNRPVSDGGRPGDDHGRQWSVQHVEGYHRVLRMLRDEFGHVTVEACSSGGGRIDAAVLALTDVVWTSDETGPRARLAIQHGFLSAFGSHLMSSWVTDQPDRRDPDPASFEFRFLVAMAGVLGVGSDLLAWTAAERARAAELIKLYRELRPTIQQGRVERHGEPADPVYALEYGTADRTVILVYGRPGRPDRPKIIPRTLRPGERFRVRGGDRVITAGSAVEIGFAVADDCHLLVLDRVDPY</sequence>
<evidence type="ECO:0000256" key="1">
    <source>
        <dbReference type="ARBA" id="ARBA00001255"/>
    </source>
</evidence>
<dbReference type="InterPro" id="IPR017853">
    <property type="entry name" value="GH"/>
</dbReference>
<evidence type="ECO:0000313" key="6">
    <source>
        <dbReference type="EMBL" id="NYE75036.1"/>
    </source>
</evidence>
<evidence type="ECO:0000256" key="3">
    <source>
        <dbReference type="ARBA" id="ARBA00022801"/>
    </source>
</evidence>
<dbReference type="EC" id="3.2.1.22" evidence="2"/>
<comment type="caution">
    <text evidence="6">The sequence shown here is derived from an EMBL/GenBank/DDBJ whole genome shotgun (WGS) entry which is preliminary data.</text>
</comment>
<dbReference type="PANTHER" id="PTHR43053:SF3">
    <property type="entry name" value="ALPHA-GALACTOSIDASE C-RELATED"/>
    <property type="match status" value="1"/>
</dbReference>
<gene>
    <name evidence="6" type="ORF">BKA15_006365</name>
</gene>
<keyword evidence="4 6" id="KW-0326">Glycosidase</keyword>